<keyword evidence="6 7" id="KW-0472">Membrane</keyword>
<protein>
    <submittedName>
        <fullName evidence="8">Putative MATE family efflux protein</fullName>
    </submittedName>
</protein>
<feature type="transmembrane region" description="Helical" evidence="7">
    <location>
        <begin position="430"/>
        <end position="448"/>
    </location>
</feature>
<evidence type="ECO:0000256" key="3">
    <source>
        <dbReference type="ARBA" id="ARBA00022475"/>
    </source>
</evidence>
<dbReference type="CDD" id="cd13142">
    <property type="entry name" value="MATE_like_12"/>
    <property type="match status" value="1"/>
</dbReference>
<feature type="transmembrane region" description="Helical" evidence="7">
    <location>
        <begin position="65"/>
        <end position="89"/>
    </location>
</feature>
<keyword evidence="5 7" id="KW-1133">Transmembrane helix</keyword>
<dbReference type="InterPro" id="IPR052031">
    <property type="entry name" value="Membrane_Transporter-Flippase"/>
</dbReference>
<dbReference type="InterPro" id="IPR002528">
    <property type="entry name" value="MATE_fam"/>
</dbReference>
<evidence type="ECO:0000256" key="5">
    <source>
        <dbReference type="ARBA" id="ARBA00022989"/>
    </source>
</evidence>
<gene>
    <name evidence="8" type="ORF">DFR79_12628</name>
</gene>
<dbReference type="NCBIfam" id="TIGR00797">
    <property type="entry name" value="matE"/>
    <property type="match status" value="1"/>
</dbReference>
<comment type="subcellular location">
    <subcellularLocation>
        <location evidence="1">Cell membrane</location>
        <topology evidence="1">Multi-pass membrane protein</topology>
    </subcellularLocation>
</comment>
<dbReference type="GO" id="GO:0042910">
    <property type="term" value="F:xenobiotic transmembrane transporter activity"/>
    <property type="evidence" value="ECO:0007669"/>
    <property type="project" value="InterPro"/>
</dbReference>
<dbReference type="Pfam" id="PF01554">
    <property type="entry name" value="MatE"/>
    <property type="match status" value="2"/>
</dbReference>
<sequence>MKKIKQNKNINNREAILNDSIPKTLFRLSWPIMVGNTMQVLYNLADTFWVGKLGADSVAAISVGFPLVFLLISIGGGMTIAGTTLVAQYTGSDNKKMADHVAGQIFTLVIFLSLIFGTTGFIFDRKILGWIGAPANIMEEAVAYLDIIFAGVAFMFIFFVFTALLRGVGDTKTPMKMMVFSTIFNIIIDPFLIFGWGFFPQLGVRGAAIATVFSRALAGLYGVYLLFEGKKGIKLKAKNLVPDFKVQKNIIKLGTPSAAEQSIIALGLTFMMGIVSEFGTLAVAAYGIGNRILSVVMMPMRGLSMATTTMVGQTMGADDPDRAEKIAWTAVGLTFSLMMALILITQIFPAQIISVFNANSEVVAIGVDFLKIVGLSFGFLGIRIVIGGSFRGAGNTVAAMVLAVIALWGFRVPLARLLSEYFQLGTTGVWWGMFMSNLLSAIIGAVWFKKGSWKEEKAI</sequence>
<dbReference type="PANTHER" id="PTHR43549:SF2">
    <property type="entry name" value="MULTIDRUG RESISTANCE PROTEIN NORM-RELATED"/>
    <property type="match status" value="1"/>
</dbReference>
<evidence type="ECO:0000256" key="7">
    <source>
        <dbReference type="SAM" id="Phobius"/>
    </source>
</evidence>
<dbReference type="AlphaFoldDB" id="A0A4R6LLD9"/>
<keyword evidence="4 7" id="KW-0812">Transmembrane</keyword>
<feature type="transmembrane region" description="Helical" evidence="7">
    <location>
        <begin position="177"/>
        <end position="199"/>
    </location>
</feature>
<feature type="transmembrane region" description="Helical" evidence="7">
    <location>
        <begin position="292"/>
        <end position="314"/>
    </location>
</feature>
<dbReference type="EMBL" id="SNWX01000026">
    <property type="protein sequence ID" value="TDO83370.1"/>
    <property type="molecule type" value="Genomic_DNA"/>
</dbReference>
<feature type="transmembrane region" description="Helical" evidence="7">
    <location>
        <begin position="393"/>
        <end position="410"/>
    </location>
</feature>
<dbReference type="Proteomes" id="UP000295064">
    <property type="component" value="Unassembled WGS sequence"/>
</dbReference>
<dbReference type="InterPro" id="IPR048279">
    <property type="entry name" value="MdtK-like"/>
</dbReference>
<reference evidence="8 9" key="1">
    <citation type="submission" date="2019-03" db="EMBL/GenBank/DDBJ databases">
        <title>Subsurface microbial communities from deep shales in Ohio and West Virginia, USA.</title>
        <authorList>
            <person name="Wrighton K."/>
        </authorList>
    </citation>
    <scope>NUCLEOTIDE SEQUENCE [LARGE SCALE GENOMIC DNA]</scope>
    <source>
        <strain evidence="8 9">MA284_T2</strain>
    </source>
</reference>
<evidence type="ECO:0000256" key="2">
    <source>
        <dbReference type="ARBA" id="ARBA00022448"/>
    </source>
</evidence>
<feature type="transmembrane region" description="Helical" evidence="7">
    <location>
        <begin position="101"/>
        <end position="123"/>
    </location>
</feature>
<evidence type="ECO:0000256" key="1">
    <source>
        <dbReference type="ARBA" id="ARBA00004651"/>
    </source>
</evidence>
<feature type="transmembrane region" description="Helical" evidence="7">
    <location>
        <begin position="205"/>
        <end position="227"/>
    </location>
</feature>
<dbReference type="GO" id="GO:0005886">
    <property type="term" value="C:plasma membrane"/>
    <property type="evidence" value="ECO:0007669"/>
    <property type="project" value="UniProtKB-SubCell"/>
</dbReference>
<name>A0A4R6LLD9_9FIRM</name>
<dbReference type="PIRSF" id="PIRSF006603">
    <property type="entry name" value="DinF"/>
    <property type="match status" value="1"/>
</dbReference>
<evidence type="ECO:0000313" key="9">
    <source>
        <dbReference type="Proteomes" id="UP000295064"/>
    </source>
</evidence>
<keyword evidence="2" id="KW-0813">Transport</keyword>
<evidence type="ECO:0000256" key="4">
    <source>
        <dbReference type="ARBA" id="ARBA00022692"/>
    </source>
</evidence>
<accession>A0A4R6LLD9</accession>
<feature type="transmembrane region" description="Helical" evidence="7">
    <location>
        <begin position="25"/>
        <end position="45"/>
    </location>
</feature>
<evidence type="ECO:0000256" key="6">
    <source>
        <dbReference type="ARBA" id="ARBA00023136"/>
    </source>
</evidence>
<dbReference type="OrthoDB" id="9776324at2"/>
<evidence type="ECO:0000313" key="8">
    <source>
        <dbReference type="EMBL" id="TDO83370.1"/>
    </source>
</evidence>
<feature type="transmembrane region" description="Helical" evidence="7">
    <location>
        <begin position="263"/>
        <end position="286"/>
    </location>
</feature>
<feature type="transmembrane region" description="Helical" evidence="7">
    <location>
        <begin position="369"/>
        <end position="386"/>
    </location>
</feature>
<organism evidence="8 9">
    <name type="scientific">Halanaerobium saccharolyticum</name>
    <dbReference type="NCBI Taxonomy" id="43595"/>
    <lineage>
        <taxon>Bacteria</taxon>
        <taxon>Bacillati</taxon>
        <taxon>Bacillota</taxon>
        <taxon>Clostridia</taxon>
        <taxon>Halanaerobiales</taxon>
        <taxon>Halanaerobiaceae</taxon>
        <taxon>Halanaerobium</taxon>
    </lineage>
</organism>
<comment type="caution">
    <text evidence="8">The sequence shown here is derived from an EMBL/GenBank/DDBJ whole genome shotgun (WGS) entry which is preliminary data.</text>
</comment>
<dbReference type="PANTHER" id="PTHR43549">
    <property type="entry name" value="MULTIDRUG RESISTANCE PROTEIN YPNP-RELATED"/>
    <property type="match status" value="1"/>
</dbReference>
<feature type="transmembrane region" description="Helical" evidence="7">
    <location>
        <begin position="326"/>
        <end position="349"/>
    </location>
</feature>
<dbReference type="GO" id="GO:0015297">
    <property type="term" value="F:antiporter activity"/>
    <property type="evidence" value="ECO:0007669"/>
    <property type="project" value="InterPro"/>
</dbReference>
<feature type="transmembrane region" description="Helical" evidence="7">
    <location>
        <begin position="143"/>
        <end position="165"/>
    </location>
</feature>
<keyword evidence="3" id="KW-1003">Cell membrane</keyword>
<proteinExistence type="predicted"/>